<dbReference type="PANTHER" id="PTHR34389">
    <property type="entry name" value="L-RHAMNOSE MUTAROTASE"/>
    <property type="match status" value="1"/>
</dbReference>
<proteinExistence type="predicted"/>
<dbReference type="PANTHER" id="PTHR34389:SF2">
    <property type="entry name" value="L-RHAMNOSE MUTAROTASE"/>
    <property type="match status" value="1"/>
</dbReference>
<dbReference type="EMBL" id="UINC01003831">
    <property type="protein sequence ID" value="SVA09595.1"/>
    <property type="molecule type" value="Genomic_DNA"/>
</dbReference>
<dbReference type="Gene3D" id="3.30.70.100">
    <property type="match status" value="1"/>
</dbReference>
<dbReference type="GO" id="GO:0016857">
    <property type="term" value="F:racemase and epimerase activity, acting on carbohydrates and derivatives"/>
    <property type="evidence" value="ECO:0007669"/>
    <property type="project" value="InterPro"/>
</dbReference>
<reference evidence="1" key="1">
    <citation type="submission" date="2018-05" db="EMBL/GenBank/DDBJ databases">
        <authorList>
            <person name="Lanie J.A."/>
            <person name="Ng W.-L."/>
            <person name="Kazmierczak K.M."/>
            <person name="Andrzejewski T.M."/>
            <person name="Davidsen T.M."/>
            <person name="Wayne K.J."/>
            <person name="Tettelin H."/>
            <person name="Glass J.I."/>
            <person name="Rusch D."/>
            <person name="Podicherti R."/>
            <person name="Tsui H.-C.T."/>
            <person name="Winkler M.E."/>
        </authorList>
    </citation>
    <scope>NUCLEOTIDE SEQUENCE</scope>
</reference>
<dbReference type="InterPro" id="IPR008000">
    <property type="entry name" value="Rham/fucose_mutarotase"/>
</dbReference>
<sequence length="106" mass="12770">MIRRSFRMTLKEGKLEEYKRKHDEVWPEISEILTSSGVTNYSIYYDKKDNTLIEYMELTDDNTFDQMEELETIKKWNIFMKDLLVTKSEEDASPIVDELLEVFHHN</sequence>
<evidence type="ECO:0000313" key="1">
    <source>
        <dbReference type="EMBL" id="SVA09595.1"/>
    </source>
</evidence>
<gene>
    <name evidence="1" type="ORF">METZ01_LOCUS62449</name>
</gene>
<accession>A0A381T030</accession>
<dbReference type="InterPro" id="IPR011008">
    <property type="entry name" value="Dimeric_a/b-barrel"/>
</dbReference>
<protein>
    <recommendedName>
        <fullName evidence="2">L-rhamnose mutarotase</fullName>
    </recommendedName>
</protein>
<dbReference type="SUPFAM" id="SSF54909">
    <property type="entry name" value="Dimeric alpha+beta barrel"/>
    <property type="match status" value="1"/>
</dbReference>
<dbReference type="AlphaFoldDB" id="A0A381T030"/>
<dbReference type="GO" id="GO:0019301">
    <property type="term" value="P:rhamnose catabolic process"/>
    <property type="evidence" value="ECO:0007669"/>
    <property type="project" value="TreeGrafter"/>
</dbReference>
<organism evidence="1">
    <name type="scientific">marine metagenome</name>
    <dbReference type="NCBI Taxonomy" id="408172"/>
    <lineage>
        <taxon>unclassified sequences</taxon>
        <taxon>metagenomes</taxon>
        <taxon>ecological metagenomes</taxon>
    </lineage>
</organism>
<dbReference type="Pfam" id="PF05336">
    <property type="entry name" value="rhaM"/>
    <property type="match status" value="1"/>
</dbReference>
<name>A0A381T030_9ZZZZ</name>
<evidence type="ECO:0008006" key="2">
    <source>
        <dbReference type="Google" id="ProtNLM"/>
    </source>
</evidence>